<dbReference type="GO" id="GO:0016758">
    <property type="term" value="F:hexosyltransferase activity"/>
    <property type="evidence" value="ECO:0007669"/>
    <property type="project" value="InterPro"/>
</dbReference>
<name>A0AAD1LZI4_MYCXE</name>
<dbReference type="InterPro" id="IPR004276">
    <property type="entry name" value="GlycoTrans_28_N"/>
</dbReference>
<feature type="domain" description="Erythromycin biosynthesis protein CIII-like C-terminal" evidence="3">
    <location>
        <begin position="292"/>
        <end position="403"/>
    </location>
</feature>
<dbReference type="FunFam" id="3.40.50.2000:FF:000009">
    <property type="entry name" value="Sterol 3-beta-glucosyltransferase UGT80A2"/>
    <property type="match status" value="1"/>
</dbReference>
<dbReference type="Proteomes" id="UP000464624">
    <property type="component" value="Chromosome"/>
</dbReference>
<dbReference type="InterPro" id="IPR010610">
    <property type="entry name" value="EryCIII-like_C"/>
</dbReference>
<dbReference type="InterPro" id="IPR002213">
    <property type="entry name" value="UDP_glucos_trans"/>
</dbReference>
<dbReference type="SUPFAM" id="SSF53756">
    <property type="entry name" value="UDP-Glycosyltransferase/glycogen phosphorylase"/>
    <property type="match status" value="1"/>
</dbReference>
<organism evidence="4 5">
    <name type="scientific">Mycobacterium xenopi</name>
    <dbReference type="NCBI Taxonomy" id="1789"/>
    <lineage>
        <taxon>Bacteria</taxon>
        <taxon>Bacillati</taxon>
        <taxon>Actinomycetota</taxon>
        <taxon>Actinomycetes</taxon>
        <taxon>Mycobacteriales</taxon>
        <taxon>Mycobacteriaceae</taxon>
        <taxon>Mycobacterium</taxon>
    </lineage>
</organism>
<proteinExistence type="predicted"/>
<dbReference type="GO" id="GO:0008194">
    <property type="term" value="F:UDP-glycosyltransferase activity"/>
    <property type="evidence" value="ECO:0007669"/>
    <property type="project" value="InterPro"/>
</dbReference>
<dbReference type="EMBL" id="AP022314">
    <property type="protein sequence ID" value="BBU20421.1"/>
    <property type="molecule type" value="Genomic_DNA"/>
</dbReference>
<dbReference type="AlphaFoldDB" id="A0AAD1LZI4"/>
<dbReference type="CDD" id="cd03784">
    <property type="entry name" value="GT1_Gtf-like"/>
    <property type="match status" value="1"/>
</dbReference>
<evidence type="ECO:0000259" key="3">
    <source>
        <dbReference type="Pfam" id="PF06722"/>
    </source>
</evidence>
<dbReference type="Pfam" id="PF06722">
    <property type="entry name" value="EryCIII-like_C"/>
    <property type="match status" value="1"/>
</dbReference>
<dbReference type="KEGG" id="mxe:MYXE_02100"/>
<evidence type="ECO:0000259" key="2">
    <source>
        <dbReference type="Pfam" id="PF03033"/>
    </source>
</evidence>
<dbReference type="RefSeq" id="WP_003918675.1">
    <property type="nucleotide sequence ID" value="NZ_AP022314.1"/>
</dbReference>
<evidence type="ECO:0000313" key="5">
    <source>
        <dbReference type="Proteomes" id="UP000464624"/>
    </source>
</evidence>
<dbReference type="PANTHER" id="PTHR48050:SF13">
    <property type="entry name" value="STEROL 3-BETA-GLUCOSYLTRANSFERASE UGT80A2"/>
    <property type="match status" value="1"/>
</dbReference>
<gene>
    <name evidence="4" type="ORF">MYXE_02100</name>
</gene>
<dbReference type="Pfam" id="PF03033">
    <property type="entry name" value="Glyco_transf_28"/>
    <property type="match status" value="1"/>
</dbReference>
<dbReference type="GO" id="GO:0033072">
    <property type="term" value="P:vancomycin biosynthetic process"/>
    <property type="evidence" value="ECO:0007669"/>
    <property type="project" value="UniProtKB-ARBA"/>
</dbReference>
<dbReference type="InterPro" id="IPR050426">
    <property type="entry name" value="Glycosyltransferase_28"/>
</dbReference>
<protein>
    <submittedName>
        <fullName evidence="4">Glycosyltransferase</fullName>
    </submittedName>
</protein>
<dbReference type="PANTHER" id="PTHR48050">
    <property type="entry name" value="STEROL 3-BETA-GLUCOSYLTRANSFERASE"/>
    <property type="match status" value="1"/>
</dbReference>
<feature type="domain" description="Glycosyltransferase family 28 N-terminal" evidence="2">
    <location>
        <begin position="3"/>
        <end position="51"/>
    </location>
</feature>
<dbReference type="Gene3D" id="3.40.50.2000">
    <property type="entry name" value="Glycogen Phosphorylase B"/>
    <property type="match status" value="2"/>
</dbReference>
<feature type="region of interest" description="Disordered" evidence="1">
    <location>
        <begin position="418"/>
        <end position="438"/>
    </location>
</feature>
<accession>A0AAD1LZI4</accession>
<dbReference type="GO" id="GO:0005975">
    <property type="term" value="P:carbohydrate metabolic process"/>
    <property type="evidence" value="ECO:0007669"/>
    <property type="project" value="InterPro"/>
</dbReference>
<sequence length="438" mass="47558">MKFVLASYGSRGDVEPCVAVGRELLRRGHEVHMAVPPDLIGFAESAGPAAVAFGPDVQPILHAHRDFWTYFFGNFWRIGDLIRLRREIAAPVIDRWEEICTTLASLADGADMLVSGLNFEQSAANVADYYDIPLATLHIFPVRANGQFLRLVPSWVGRSAMRLFWWLSWRLAKNVDDAQRGALGLPKATGPLPRRMNERGWLEIQAYDEVCFPGLGAEWAKFDGRRPFVGALTMELPTEADEEVASWIAAGTPPIYFGFGSVPVESPADTLGMISAACAQLGERALVCTGGSDFSGVPHFEHVKLVGAVNLAAVFPACRAVVHHGGTGTTATGLRAGVPTLILPTDIDQTLWGSRVKRLKVGTARRFSSTSQKSLVADLRRILAPDYVARAREIAARMTSSSESIAAAADVVEDFASRPRGRKSRYGGPHGLRGADKH</sequence>
<reference evidence="4 5" key="1">
    <citation type="submission" date="2019-12" db="EMBL/GenBank/DDBJ databases">
        <title>Complete genome sequence of Mycolicibacterium xenopi str. JCM15661T.</title>
        <authorList>
            <person name="Yoshida M."/>
            <person name="Fukano H."/>
            <person name="Asakura T."/>
            <person name="Hoshino Y."/>
        </authorList>
    </citation>
    <scope>NUCLEOTIDE SEQUENCE [LARGE SCALE GENOMIC DNA]</scope>
    <source>
        <strain evidence="4 5">JCM 15661T</strain>
    </source>
</reference>
<evidence type="ECO:0000313" key="4">
    <source>
        <dbReference type="EMBL" id="BBU20421.1"/>
    </source>
</evidence>
<evidence type="ECO:0000256" key="1">
    <source>
        <dbReference type="SAM" id="MobiDB-lite"/>
    </source>
</evidence>